<protein>
    <recommendedName>
        <fullName evidence="4">Reverse transcriptase domain-containing protein</fullName>
    </recommendedName>
</protein>
<keyword evidence="1" id="KW-1133">Transmembrane helix</keyword>
<proteinExistence type="predicted"/>
<accession>A0A812MIG0</accession>
<keyword evidence="3" id="KW-1185">Reference proteome</keyword>
<reference evidence="2" key="1">
    <citation type="submission" date="2021-02" db="EMBL/GenBank/DDBJ databases">
        <authorList>
            <person name="Dougan E. K."/>
            <person name="Rhodes N."/>
            <person name="Thang M."/>
            <person name="Chan C."/>
        </authorList>
    </citation>
    <scope>NUCLEOTIDE SEQUENCE</scope>
</reference>
<dbReference type="Proteomes" id="UP000649617">
    <property type="component" value="Unassembled WGS sequence"/>
</dbReference>
<evidence type="ECO:0008006" key="4">
    <source>
        <dbReference type="Google" id="ProtNLM"/>
    </source>
</evidence>
<dbReference type="AlphaFoldDB" id="A0A812MIG0"/>
<feature type="transmembrane region" description="Helical" evidence="1">
    <location>
        <begin position="752"/>
        <end position="772"/>
    </location>
</feature>
<sequence length="1156" mass="126324">VVFSSSSAQATASPLLLQQQGLSLAQSALDAGRLDFDTCLALLEDVLQPSSPTYFNFGACPSLKSGTCSLYSCSEGQADLIRFVNALLLRFFPEGRWSSLWINFDCKKLPHRDSQNASGSDNFTFSLWEFQGGGLWLEEAALSSGTAALVPPPSAVPGMPHALGQVVDTNRRPCSFAACALHATMPWQGHRWLVTAYTCQHLSSLSASASAILRGWGFPLPPSVSSPVAVPASAEALVVSNAAASGARIFVDVCCGATRPLCAAFEALHLLVLPVDILQDSPLDVLSDDVFDCLIRLCFSGQVGLMHASPPCKEYSRLKLMPGGPKAIRSREFLGGLPTNTAEMQSRVLSSRALLERCVQLLECAFEGGGHGDLEQPTNAMSWLEDFVQAFLLRVHAYCISTPACRWELDVAKSWLFASSTSLLACLAAKCEHPRGSHASIAGVLDAFGGFASQQTAVYPEGLCQELSGLFSAEEVAHARSFFAAWLLEHGYSGQVSWEIPSGQPYALHALAALSACLRDRDSALFPALLAGVPTGFDSDIPASGCLLPAPPSEHAFALDLAICQGNWQGAESDPASLQELIQAEEDAGFVREFPSLEAAQAHFGASRVAVGRVNIVHAPGKKPRLVVDSSVCHTNQACRVPEKSCLPSLGDIRSAFPLREDIEEVSAFSADIRSAHKTVRIRETDQGLLGFRQQERLLFYQVAPFGAVFSSHWFARVGGFFVRVPRQLVFLAHVLMLYSDDLLLWQNRKVLPLGASVVLCFFAWFGIPISWPKLQMGRKITWIGWELNFSAGGLRLPKDKREKAIALLEACFSSRHVSKKHLDKVLGLMQWILQCAPELRPWLCCLYDDMHRPLGTAYSVDPSEWPCLPAHLLDTLRFVSTPRGTSIPVGSTLLSARHTEVKCKADLRLVPISSRRIWLRVADPSSSRRKLSEPSREMLQFLLWWCKHPWPWRPLALPPVLPFESAADAFGEGSACGVGGWLRVGANQCFWFSERFTPADFRSLGIPVKDDANLDISSYETLAQGFLLVLLLRTVSGGRLRVRLPALSDNVGAESVINRLYTSKQPLALFVQRLAMWACAHAVSLACSHIAGEKNVEADALSRWDESCPIPHGFADAARVRISLLSFWQVHLQPQLLPGDTFLQWALPQQSGPWH</sequence>
<dbReference type="InterPro" id="IPR043502">
    <property type="entry name" value="DNA/RNA_pol_sf"/>
</dbReference>
<evidence type="ECO:0000313" key="3">
    <source>
        <dbReference type="Proteomes" id="UP000649617"/>
    </source>
</evidence>
<gene>
    <name evidence="2" type="ORF">SPIL2461_LOCUS5777</name>
</gene>
<evidence type="ECO:0000313" key="2">
    <source>
        <dbReference type="EMBL" id="CAE7266844.1"/>
    </source>
</evidence>
<dbReference type="EMBL" id="CAJNIZ010008394">
    <property type="protein sequence ID" value="CAE7266844.1"/>
    <property type="molecule type" value="Genomic_DNA"/>
</dbReference>
<dbReference type="InterPro" id="IPR052055">
    <property type="entry name" value="Hepadnavirus_pol/RT"/>
</dbReference>
<dbReference type="PANTHER" id="PTHR33050">
    <property type="entry name" value="REVERSE TRANSCRIPTASE DOMAIN-CONTAINING PROTEIN"/>
    <property type="match status" value="1"/>
</dbReference>
<dbReference type="PANTHER" id="PTHR33050:SF7">
    <property type="entry name" value="RIBONUCLEASE H"/>
    <property type="match status" value="1"/>
</dbReference>
<evidence type="ECO:0000256" key="1">
    <source>
        <dbReference type="SAM" id="Phobius"/>
    </source>
</evidence>
<keyword evidence="1" id="KW-0472">Membrane</keyword>
<comment type="caution">
    <text evidence="2">The sequence shown here is derived from an EMBL/GenBank/DDBJ whole genome shotgun (WGS) entry which is preliminary data.</text>
</comment>
<dbReference type="SUPFAM" id="SSF56672">
    <property type="entry name" value="DNA/RNA polymerases"/>
    <property type="match status" value="1"/>
</dbReference>
<keyword evidence="1" id="KW-0812">Transmembrane</keyword>
<feature type="non-terminal residue" evidence="2">
    <location>
        <position position="1156"/>
    </location>
</feature>
<organism evidence="2 3">
    <name type="scientific">Symbiodinium pilosum</name>
    <name type="common">Dinoflagellate</name>
    <dbReference type="NCBI Taxonomy" id="2952"/>
    <lineage>
        <taxon>Eukaryota</taxon>
        <taxon>Sar</taxon>
        <taxon>Alveolata</taxon>
        <taxon>Dinophyceae</taxon>
        <taxon>Suessiales</taxon>
        <taxon>Symbiodiniaceae</taxon>
        <taxon>Symbiodinium</taxon>
    </lineage>
</organism>
<feature type="transmembrane region" description="Helical" evidence="1">
    <location>
        <begin position="698"/>
        <end position="716"/>
    </location>
</feature>
<name>A0A812MIG0_SYMPI</name>
<dbReference type="OrthoDB" id="443669at2759"/>